<feature type="transmembrane region" description="Helical" evidence="6">
    <location>
        <begin position="130"/>
        <end position="152"/>
    </location>
</feature>
<evidence type="ECO:0000256" key="3">
    <source>
        <dbReference type="ARBA" id="ARBA00022692"/>
    </source>
</evidence>
<comment type="subcellular location">
    <subcellularLocation>
        <location evidence="1">Cell membrane</location>
        <topology evidence="1">Multi-pass membrane protein</topology>
    </subcellularLocation>
</comment>
<dbReference type="GO" id="GO:0005886">
    <property type="term" value="C:plasma membrane"/>
    <property type="evidence" value="ECO:0007669"/>
    <property type="project" value="UniProtKB-SubCell"/>
</dbReference>
<keyword evidence="5 6" id="KW-0472">Membrane</keyword>
<keyword evidence="3 6" id="KW-0812">Transmembrane</keyword>
<evidence type="ECO:0000256" key="6">
    <source>
        <dbReference type="SAM" id="Phobius"/>
    </source>
</evidence>
<keyword evidence="2" id="KW-1003">Cell membrane</keyword>
<sequence>MGPVGVLCIQRTLNKGRVSGLYTGVGAAISDLLYALLTGFGMSMVIDFIETNAILIKIIGSIVLAGFGLYVYRQNPAKNLRQKGQTSNSNMQDLITAFFLTFSNPLILFLFIGLFARLNFFLPESSLPDYIVGYIAIIAGALSWWFTITYFINKVRTKFNIRSLWIVNRGIGTLILILSAIGFVTGLIEISKIW</sequence>
<dbReference type="EMBL" id="JADIMW010000011">
    <property type="protein sequence ID" value="MBO8437507.1"/>
    <property type="molecule type" value="Genomic_DNA"/>
</dbReference>
<evidence type="ECO:0000313" key="8">
    <source>
        <dbReference type="Proteomes" id="UP000823636"/>
    </source>
</evidence>
<keyword evidence="4 6" id="KW-1133">Transmembrane helix</keyword>
<dbReference type="AlphaFoldDB" id="A0A9D9E0W7"/>
<dbReference type="InterPro" id="IPR001123">
    <property type="entry name" value="LeuE-type"/>
</dbReference>
<name>A0A9D9E0W7_9BACT</name>
<dbReference type="Pfam" id="PF01810">
    <property type="entry name" value="LysE"/>
    <property type="match status" value="1"/>
</dbReference>
<organism evidence="7 8">
    <name type="scientific">Candidatus Caccoplasma merdipullorum</name>
    <dbReference type="NCBI Taxonomy" id="2840718"/>
    <lineage>
        <taxon>Bacteria</taxon>
        <taxon>Pseudomonadati</taxon>
        <taxon>Bacteroidota</taxon>
        <taxon>Bacteroidia</taxon>
        <taxon>Bacteroidales</taxon>
        <taxon>Bacteroidaceae</taxon>
        <taxon>Bacteroidaceae incertae sedis</taxon>
        <taxon>Candidatus Caccoplasma</taxon>
    </lineage>
</organism>
<feature type="transmembrane region" description="Helical" evidence="6">
    <location>
        <begin position="94"/>
        <end position="118"/>
    </location>
</feature>
<evidence type="ECO:0000256" key="4">
    <source>
        <dbReference type="ARBA" id="ARBA00022989"/>
    </source>
</evidence>
<evidence type="ECO:0000256" key="1">
    <source>
        <dbReference type="ARBA" id="ARBA00004651"/>
    </source>
</evidence>
<feature type="transmembrane region" description="Helical" evidence="6">
    <location>
        <begin position="54"/>
        <end position="73"/>
    </location>
</feature>
<comment type="caution">
    <text evidence="7">The sequence shown here is derived from an EMBL/GenBank/DDBJ whole genome shotgun (WGS) entry which is preliminary data.</text>
</comment>
<gene>
    <name evidence="7" type="ORF">IAC54_01230</name>
</gene>
<evidence type="ECO:0000256" key="5">
    <source>
        <dbReference type="ARBA" id="ARBA00023136"/>
    </source>
</evidence>
<protein>
    <submittedName>
        <fullName evidence="7">LysE family transporter</fullName>
    </submittedName>
</protein>
<feature type="transmembrane region" description="Helical" evidence="6">
    <location>
        <begin position="164"/>
        <end position="188"/>
    </location>
</feature>
<proteinExistence type="predicted"/>
<dbReference type="GO" id="GO:0015171">
    <property type="term" value="F:amino acid transmembrane transporter activity"/>
    <property type="evidence" value="ECO:0007669"/>
    <property type="project" value="TreeGrafter"/>
</dbReference>
<evidence type="ECO:0000256" key="2">
    <source>
        <dbReference type="ARBA" id="ARBA00022475"/>
    </source>
</evidence>
<feature type="transmembrane region" description="Helical" evidence="6">
    <location>
        <begin position="21"/>
        <end position="42"/>
    </location>
</feature>
<evidence type="ECO:0000313" key="7">
    <source>
        <dbReference type="EMBL" id="MBO8437507.1"/>
    </source>
</evidence>
<reference evidence="7" key="1">
    <citation type="submission" date="2020-10" db="EMBL/GenBank/DDBJ databases">
        <authorList>
            <person name="Gilroy R."/>
        </authorList>
    </citation>
    <scope>NUCLEOTIDE SEQUENCE</scope>
    <source>
        <strain evidence="7">G3-4614</strain>
    </source>
</reference>
<dbReference type="Proteomes" id="UP000823636">
    <property type="component" value="Unassembled WGS sequence"/>
</dbReference>
<dbReference type="PANTHER" id="PTHR30086">
    <property type="entry name" value="ARGININE EXPORTER PROTEIN ARGO"/>
    <property type="match status" value="1"/>
</dbReference>
<reference evidence="7" key="2">
    <citation type="journal article" date="2021" name="PeerJ">
        <title>Extensive microbial diversity within the chicken gut microbiome revealed by metagenomics and culture.</title>
        <authorList>
            <person name="Gilroy R."/>
            <person name="Ravi A."/>
            <person name="Getino M."/>
            <person name="Pursley I."/>
            <person name="Horton D.L."/>
            <person name="Alikhan N.F."/>
            <person name="Baker D."/>
            <person name="Gharbi K."/>
            <person name="Hall N."/>
            <person name="Watson M."/>
            <person name="Adriaenssens E.M."/>
            <person name="Foster-Nyarko E."/>
            <person name="Jarju S."/>
            <person name="Secka A."/>
            <person name="Antonio M."/>
            <person name="Oren A."/>
            <person name="Chaudhuri R.R."/>
            <person name="La Ragione R."/>
            <person name="Hildebrand F."/>
            <person name="Pallen M.J."/>
        </authorList>
    </citation>
    <scope>NUCLEOTIDE SEQUENCE</scope>
    <source>
        <strain evidence="7">G3-4614</strain>
    </source>
</reference>
<dbReference type="PANTHER" id="PTHR30086:SF20">
    <property type="entry name" value="ARGININE EXPORTER PROTEIN ARGO-RELATED"/>
    <property type="match status" value="1"/>
</dbReference>
<accession>A0A9D9E0W7</accession>